<sequence>MVAGEPNDVRVKRAGGGWVVHIVEDGKLTVHRFKTQSPAENFAEGQRARLGLAGRPPDLGRRWMAGEPLAPAGETHRRRAISTLFAAVRLAIFTMMVGTAADAEDDYVTCLIDTAAKIMKSQVVKDPAAALEKAARICKPPRQVT</sequence>
<keyword evidence="2" id="KW-1185">Reference proteome</keyword>
<evidence type="ECO:0000313" key="2">
    <source>
        <dbReference type="Proteomes" id="UP000245698"/>
    </source>
</evidence>
<name>A0A2P9AGC5_9HYPH</name>
<gene>
    <name evidence="1" type="ORF">BQ8482_130087</name>
</gene>
<dbReference type="EMBL" id="FUIG01000019">
    <property type="protein sequence ID" value="SJM30188.1"/>
    <property type="molecule type" value="Genomic_DNA"/>
</dbReference>
<dbReference type="AlphaFoldDB" id="A0A2P9AGC5"/>
<evidence type="ECO:0000313" key="1">
    <source>
        <dbReference type="EMBL" id="SJM30188.1"/>
    </source>
</evidence>
<accession>A0A2P9AGC5</accession>
<dbReference type="RefSeq" id="WP_244602745.1">
    <property type="nucleotide sequence ID" value="NZ_FUIG01000019.1"/>
</dbReference>
<proteinExistence type="predicted"/>
<protein>
    <submittedName>
        <fullName evidence="1">Uncharacterized protein</fullName>
    </submittedName>
</protein>
<organism evidence="1 2">
    <name type="scientific">Mesorhizobium delmotii</name>
    <dbReference type="NCBI Taxonomy" id="1631247"/>
    <lineage>
        <taxon>Bacteria</taxon>
        <taxon>Pseudomonadati</taxon>
        <taxon>Pseudomonadota</taxon>
        <taxon>Alphaproteobacteria</taxon>
        <taxon>Hyphomicrobiales</taxon>
        <taxon>Phyllobacteriaceae</taxon>
        <taxon>Mesorhizobium</taxon>
    </lineage>
</organism>
<reference evidence="2" key="1">
    <citation type="submission" date="2016-12" db="EMBL/GenBank/DDBJ databases">
        <authorList>
            <person name="Brunel B."/>
        </authorList>
    </citation>
    <scope>NUCLEOTIDE SEQUENCE [LARGE SCALE GENOMIC DNA]</scope>
</reference>
<dbReference type="Proteomes" id="UP000245698">
    <property type="component" value="Unassembled WGS sequence"/>
</dbReference>